<dbReference type="Gene3D" id="2.60.120.10">
    <property type="entry name" value="Jelly Rolls"/>
    <property type="match status" value="2"/>
</dbReference>
<proteinExistence type="predicted"/>
<dbReference type="Pfam" id="PF00027">
    <property type="entry name" value="cNMP_binding"/>
    <property type="match status" value="2"/>
</dbReference>
<dbReference type="GO" id="GO:0000160">
    <property type="term" value="P:phosphorelay signal transduction system"/>
    <property type="evidence" value="ECO:0007669"/>
    <property type="project" value="InterPro"/>
</dbReference>
<name>A0A1F6D0K8_HANXR</name>
<dbReference type="InterPro" id="IPR001789">
    <property type="entry name" value="Sig_transdc_resp-reg_receiver"/>
</dbReference>
<evidence type="ECO:0000256" key="2">
    <source>
        <dbReference type="SAM" id="MobiDB-lite"/>
    </source>
</evidence>
<dbReference type="SUPFAM" id="SSF52172">
    <property type="entry name" value="CheY-like"/>
    <property type="match status" value="1"/>
</dbReference>
<evidence type="ECO:0000313" key="6">
    <source>
        <dbReference type="Proteomes" id="UP000178606"/>
    </source>
</evidence>
<dbReference type="GO" id="GO:0003700">
    <property type="term" value="F:DNA-binding transcription factor activity"/>
    <property type="evidence" value="ECO:0007669"/>
    <property type="project" value="TreeGrafter"/>
</dbReference>
<dbReference type="PROSITE" id="PS50042">
    <property type="entry name" value="CNMP_BINDING_3"/>
    <property type="match status" value="2"/>
</dbReference>
<gene>
    <name evidence="5" type="ORF">A3F84_17680</name>
</gene>
<dbReference type="Gene3D" id="3.40.50.2300">
    <property type="match status" value="1"/>
</dbReference>
<feature type="region of interest" description="Disordered" evidence="2">
    <location>
        <begin position="95"/>
        <end position="125"/>
    </location>
</feature>
<feature type="region of interest" description="Disordered" evidence="2">
    <location>
        <begin position="471"/>
        <end position="513"/>
    </location>
</feature>
<protein>
    <recommendedName>
        <fullName evidence="7">Cyclic nucleotide-binding domain-containing protein</fullName>
    </recommendedName>
</protein>
<reference evidence="5 6" key="1">
    <citation type="journal article" date="2016" name="Nat. Commun.">
        <title>Thousands of microbial genomes shed light on interconnected biogeochemical processes in an aquifer system.</title>
        <authorList>
            <person name="Anantharaman K."/>
            <person name="Brown C.T."/>
            <person name="Hug L.A."/>
            <person name="Sharon I."/>
            <person name="Castelle C.J."/>
            <person name="Probst A.J."/>
            <person name="Thomas B.C."/>
            <person name="Singh A."/>
            <person name="Wilkins M.J."/>
            <person name="Karaoz U."/>
            <person name="Brodie E.L."/>
            <person name="Williams K.H."/>
            <person name="Hubbard S.S."/>
            <person name="Banfield J.F."/>
        </authorList>
    </citation>
    <scope>NUCLEOTIDE SEQUENCE [LARGE SCALE GENOMIC DNA]</scope>
    <source>
        <strain evidence="6">RIFCSPLOWO2_12_FULL_64_10</strain>
    </source>
</reference>
<dbReference type="InterPro" id="IPR014710">
    <property type="entry name" value="RmlC-like_jellyroll"/>
</dbReference>
<feature type="domain" description="Response regulatory" evidence="4">
    <location>
        <begin position="1"/>
        <end position="89"/>
    </location>
</feature>
<evidence type="ECO:0000259" key="4">
    <source>
        <dbReference type="PROSITE" id="PS50110"/>
    </source>
</evidence>
<dbReference type="PANTHER" id="PTHR24567:SF26">
    <property type="entry name" value="REGULATORY PROTEIN YEIL"/>
    <property type="match status" value="1"/>
</dbReference>
<accession>A0A1F6D0K8</accession>
<evidence type="ECO:0008006" key="7">
    <source>
        <dbReference type="Google" id="ProtNLM"/>
    </source>
</evidence>
<dbReference type="SUPFAM" id="SSF51206">
    <property type="entry name" value="cAMP-binding domain-like"/>
    <property type="match status" value="2"/>
</dbReference>
<dbReference type="InterPro" id="IPR011006">
    <property type="entry name" value="CheY-like_superfamily"/>
</dbReference>
<dbReference type="PROSITE" id="PS00889">
    <property type="entry name" value="CNMP_BINDING_2"/>
    <property type="match status" value="1"/>
</dbReference>
<dbReference type="InterPro" id="IPR018488">
    <property type="entry name" value="cNMP-bd_CS"/>
</dbReference>
<dbReference type="PANTHER" id="PTHR24567">
    <property type="entry name" value="CRP FAMILY TRANSCRIPTIONAL REGULATORY PROTEIN"/>
    <property type="match status" value="1"/>
</dbReference>
<keyword evidence="1" id="KW-0597">Phosphoprotein</keyword>
<dbReference type="GO" id="GO:0005829">
    <property type="term" value="C:cytosol"/>
    <property type="evidence" value="ECO:0007669"/>
    <property type="project" value="TreeGrafter"/>
</dbReference>
<dbReference type="Proteomes" id="UP000178606">
    <property type="component" value="Unassembled WGS sequence"/>
</dbReference>
<dbReference type="SMART" id="SM00100">
    <property type="entry name" value="cNMP"/>
    <property type="match status" value="2"/>
</dbReference>
<comment type="caution">
    <text evidence="5">The sequence shown here is derived from an EMBL/GenBank/DDBJ whole genome shotgun (WGS) entry which is preliminary data.</text>
</comment>
<dbReference type="AlphaFoldDB" id="A0A1F6D0K8"/>
<feature type="compositionally biased region" description="Polar residues" evidence="2">
    <location>
        <begin position="473"/>
        <end position="482"/>
    </location>
</feature>
<dbReference type="EMBL" id="MFKF01000100">
    <property type="protein sequence ID" value="OGG54602.1"/>
    <property type="molecule type" value="Genomic_DNA"/>
</dbReference>
<evidence type="ECO:0000259" key="3">
    <source>
        <dbReference type="PROSITE" id="PS50042"/>
    </source>
</evidence>
<evidence type="ECO:0000313" key="5">
    <source>
        <dbReference type="EMBL" id="OGG54602.1"/>
    </source>
</evidence>
<dbReference type="InterPro" id="IPR050397">
    <property type="entry name" value="Env_Response_Regulators"/>
</dbReference>
<dbReference type="Pfam" id="PF00072">
    <property type="entry name" value="Response_reg"/>
    <property type="match status" value="1"/>
</dbReference>
<feature type="modified residue" description="4-aspartylphosphate" evidence="1">
    <location>
        <position position="24"/>
    </location>
</feature>
<feature type="compositionally biased region" description="Pro residues" evidence="2">
    <location>
        <begin position="107"/>
        <end position="121"/>
    </location>
</feature>
<feature type="domain" description="Cyclic nucleotide-binding" evidence="3">
    <location>
        <begin position="141"/>
        <end position="256"/>
    </location>
</feature>
<dbReference type="PROSITE" id="PS50110">
    <property type="entry name" value="RESPONSE_REGULATORY"/>
    <property type="match status" value="1"/>
</dbReference>
<dbReference type="InterPro" id="IPR000595">
    <property type="entry name" value="cNMP-bd_dom"/>
</dbReference>
<evidence type="ECO:0000256" key="1">
    <source>
        <dbReference type="PROSITE-ProRule" id="PRU00169"/>
    </source>
</evidence>
<sequence>MTATDASEALRVLQQEEVAVILSDQRMPGLSGDQFLSRAKEVSGAARVLISGYADLDTVTQAVNYSQIYAYVIKPWDATELRAIVQRAAGHYESGKAPRAIQGAPPQVSPRPAEGPDPPQRAAPGGLHAEALEKMIKRIPIFRDFSHSQVRQLLQAGQLIRRQKGQMLCRAGEESEAMFLLLSGELAVKHGDTEVSRVSPMEVVGEMGAITGTPRSATVEVAEDATLIAIRRDSFNLLVRNDGEVMAKVYKNMLDSLCGRLRENNTRLMKVLAQGRDGMNAETLEKMTQKIPLLQGLSAHQVRQLLQAGQVTRFRKGQLLCRAGDKSTAMFILVSGELAVKNGDVELSRIRPVDVVGEMGVITGMPRSATIEVAEDATLIAIRKMVFDLLIKKDIDLAGKVYKNVFESLCRKLEENKDQLVKGFSAGDGQTAAPETEAYPQELKAALQDASGKGAVDGRTKVKELIQLRRTLTHTPATSAQNGKGGPFNKTPQTPCPAGCQTHAGHAHGEKKR</sequence>
<dbReference type="CDD" id="cd00038">
    <property type="entry name" value="CAP_ED"/>
    <property type="match status" value="2"/>
</dbReference>
<dbReference type="InterPro" id="IPR018490">
    <property type="entry name" value="cNMP-bd_dom_sf"/>
</dbReference>
<feature type="domain" description="Cyclic nucleotide-binding" evidence="3">
    <location>
        <begin position="293"/>
        <end position="408"/>
    </location>
</feature>
<organism evidence="5 6">
    <name type="scientific">Handelsmanbacteria sp. (strain RIFCSPLOWO2_12_FULL_64_10)</name>
    <dbReference type="NCBI Taxonomy" id="1817868"/>
    <lineage>
        <taxon>Bacteria</taxon>
        <taxon>Candidatus Handelsmaniibacteriota</taxon>
    </lineage>
</organism>